<evidence type="ECO:0008006" key="4">
    <source>
        <dbReference type="Google" id="ProtNLM"/>
    </source>
</evidence>
<dbReference type="RefSeq" id="WP_044626152.1">
    <property type="nucleotide sequence ID" value="NZ_JTDV01000005.1"/>
</dbReference>
<dbReference type="PROSITE" id="PS51257">
    <property type="entry name" value="PROKAR_LIPOPROTEIN"/>
    <property type="match status" value="1"/>
</dbReference>
<gene>
    <name evidence="2" type="ORF">PK35_07830</name>
</gene>
<evidence type="ECO:0000313" key="3">
    <source>
        <dbReference type="Proteomes" id="UP000032361"/>
    </source>
</evidence>
<evidence type="ECO:0000256" key="1">
    <source>
        <dbReference type="SAM" id="SignalP"/>
    </source>
</evidence>
<dbReference type="AlphaFoldDB" id="A0A0D7W1G7"/>
<feature type="chain" id="PRO_5002325378" description="Entericidin EcnAB" evidence="1">
    <location>
        <begin position="20"/>
        <end position="59"/>
    </location>
</feature>
<dbReference type="Proteomes" id="UP000032361">
    <property type="component" value="Unassembled WGS sequence"/>
</dbReference>
<organism evidence="2 3">
    <name type="scientific">Neotamlana nanhaiensis</name>
    <dbReference type="NCBI Taxonomy" id="1382798"/>
    <lineage>
        <taxon>Bacteria</taxon>
        <taxon>Pseudomonadati</taxon>
        <taxon>Bacteroidota</taxon>
        <taxon>Flavobacteriia</taxon>
        <taxon>Flavobacteriales</taxon>
        <taxon>Flavobacteriaceae</taxon>
        <taxon>Neotamlana</taxon>
    </lineage>
</organism>
<comment type="caution">
    <text evidence="2">The sequence shown here is derived from an EMBL/GenBank/DDBJ whole genome shotgun (WGS) entry which is preliminary data.</text>
</comment>
<dbReference type="OrthoDB" id="1179875at2"/>
<dbReference type="PATRIC" id="fig|1382798.3.peg.2909"/>
<keyword evidence="3" id="KW-1185">Reference proteome</keyword>
<dbReference type="STRING" id="1382798.PK35_07830"/>
<reference evidence="2 3" key="1">
    <citation type="journal article" date="2015" name="Antonie Van Leeuwenhoek">
        <title>Tamlana nanhaiensis sp. nov., isolated from surface seawater collected from the South China Sea.</title>
        <authorList>
            <person name="Liu X."/>
            <person name="Lai Q."/>
            <person name="Du Y."/>
            <person name="Li G."/>
            <person name="Sun F."/>
            <person name="Shao Z."/>
        </authorList>
    </citation>
    <scope>NUCLEOTIDE SEQUENCE [LARGE SCALE GENOMIC DNA]</scope>
    <source>
        <strain evidence="2 3">FHC16</strain>
    </source>
</reference>
<accession>A0A0D7W1G7</accession>
<protein>
    <recommendedName>
        <fullName evidence="4">Entericidin EcnAB</fullName>
    </recommendedName>
</protein>
<keyword evidence="1" id="KW-0732">Signal</keyword>
<evidence type="ECO:0000313" key="2">
    <source>
        <dbReference type="EMBL" id="KJD32879.1"/>
    </source>
</evidence>
<name>A0A0D7W1G7_9FLAO</name>
<sequence length="59" mass="6496">MKKLVIVFALLFSVSTAFIGCRDEKSTGEKIEETVEDVADDVGDAAEDVEDEVEDMVEK</sequence>
<proteinExistence type="predicted"/>
<dbReference type="EMBL" id="JTDV01000005">
    <property type="protein sequence ID" value="KJD32879.1"/>
    <property type="molecule type" value="Genomic_DNA"/>
</dbReference>
<feature type="signal peptide" evidence="1">
    <location>
        <begin position="1"/>
        <end position="19"/>
    </location>
</feature>